<dbReference type="Proteomes" id="UP000321157">
    <property type="component" value="Unassembled WGS sequence"/>
</dbReference>
<organism evidence="1 2">
    <name type="scientific">Aneurinibacillus danicus</name>
    <dbReference type="NCBI Taxonomy" id="267746"/>
    <lineage>
        <taxon>Bacteria</taxon>
        <taxon>Bacillati</taxon>
        <taxon>Bacillota</taxon>
        <taxon>Bacilli</taxon>
        <taxon>Bacillales</taxon>
        <taxon>Paenibacillaceae</taxon>
        <taxon>Aneurinibacillus group</taxon>
        <taxon>Aneurinibacillus</taxon>
    </lineage>
</organism>
<evidence type="ECO:0008006" key="3">
    <source>
        <dbReference type="Google" id="ProtNLM"/>
    </source>
</evidence>
<dbReference type="RefSeq" id="WP_146808719.1">
    <property type="nucleotide sequence ID" value="NZ_BJXX01000045.1"/>
</dbReference>
<reference evidence="1 2" key="1">
    <citation type="submission" date="2019-07" db="EMBL/GenBank/DDBJ databases">
        <title>Whole genome shotgun sequence of Aneurinibacillus danicus NBRC 102444.</title>
        <authorList>
            <person name="Hosoyama A."/>
            <person name="Uohara A."/>
            <person name="Ohji S."/>
            <person name="Ichikawa N."/>
        </authorList>
    </citation>
    <scope>NUCLEOTIDE SEQUENCE [LARGE SCALE GENOMIC DNA]</scope>
    <source>
        <strain evidence="1 2">NBRC 102444</strain>
    </source>
</reference>
<dbReference type="InterPro" id="IPR016181">
    <property type="entry name" value="Acyl_CoA_acyltransferase"/>
</dbReference>
<sequence length="151" mass="18208">MKILREFERVFETHSIPYRLEQKNENHYLYRTDEEMRDAGMTPDNVMLDLVFDYKNEAMFLGMIRIPHSLRGKNIGADLVGIMKEWAKEHHWVIILESAPENLLFWQKMHFSSFMYETYGFWMMGYGAKSKLIFKVKWTQMKKHLYADIDV</sequence>
<evidence type="ECO:0000313" key="2">
    <source>
        <dbReference type="Proteomes" id="UP000321157"/>
    </source>
</evidence>
<evidence type="ECO:0000313" key="1">
    <source>
        <dbReference type="EMBL" id="GEN33429.1"/>
    </source>
</evidence>
<dbReference type="OrthoDB" id="2611698at2"/>
<dbReference type="EMBL" id="BJXX01000045">
    <property type="protein sequence ID" value="GEN33429.1"/>
    <property type="molecule type" value="Genomic_DNA"/>
</dbReference>
<keyword evidence="2" id="KW-1185">Reference proteome</keyword>
<gene>
    <name evidence="1" type="ORF">ADA01nite_08890</name>
</gene>
<proteinExistence type="predicted"/>
<accession>A0A511V3K3</accession>
<protein>
    <recommendedName>
        <fullName evidence="3">N-acetyltransferase domain-containing protein</fullName>
    </recommendedName>
</protein>
<comment type="caution">
    <text evidence="1">The sequence shown here is derived from an EMBL/GenBank/DDBJ whole genome shotgun (WGS) entry which is preliminary data.</text>
</comment>
<name>A0A511V3K3_9BACL</name>
<dbReference type="SUPFAM" id="SSF55729">
    <property type="entry name" value="Acyl-CoA N-acyltransferases (Nat)"/>
    <property type="match status" value="1"/>
</dbReference>
<dbReference type="AlphaFoldDB" id="A0A511V3K3"/>